<keyword evidence="13" id="KW-1015">Disulfide bond</keyword>
<keyword evidence="10" id="KW-0479">Metal-binding</keyword>
<accession>A0A5B8RAQ9</accession>
<keyword evidence="11" id="KW-0408">Iron</keyword>
<dbReference type="GO" id="GO:0030488">
    <property type="term" value="P:tRNA methylation"/>
    <property type="evidence" value="ECO:0007669"/>
    <property type="project" value="InterPro"/>
</dbReference>
<name>A0A5B8RAQ9_9ZZZZ</name>
<dbReference type="InterPro" id="IPR004383">
    <property type="entry name" value="rRNA_lsu_MTrfase_RlmN/Cfr"/>
</dbReference>
<dbReference type="AlphaFoldDB" id="A0A5B8RAQ9"/>
<keyword evidence="12" id="KW-0411">Iron-sulfur</keyword>
<evidence type="ECO:0000256" key="8">
    <source>
        <dbReference type="ARBA" id="ARBA00022691"/>
    </source>
</evidence>
<keyword evidence="5" id="KW-0698">rRNA processing</keyword>
<dbReference type="SFLD" id="SFLDG01062">
    <property type="entry name" value="methyltransferase_(Class_A)"/>
    <property type="match status" value="1"/>
</dbReference>
<dbReference type="Pfam" id="PF21016">
    <property type="entry name" value="RlmN_N"/>
    <property type="match status" value="1"/>
</dbReference>
<proteinExistence type="inferred from homology"/>
<keyword evidence="4" id="KW-0963">Cytoplasm</keyword>
<dbReference type="Gene3D" id="1.10.150.530">
    <property type="match status" value="1"/>
</dbReference>
<dbReference type="SFLD" id="SFLDS00029">
    <property type="entry name" value="Radical_SAM"/>
    <property type="match status" value="1"/>
</dbReference>
<protein>
    <submittedName>
        <fullName evidence="15">Dual-specificity RNA methyltransferase RlmN</fullName>
        <ecNumber evidence="15">2.1.1.192</ecNumber>
    </submittedName>
</protein>
<dbReference type="InterPro" id="IPR048641">
    <property type="entry name" value="RlmN_N"/>
</dbReference>
<evidence type="ECO:0000256" key="5">
    <source>
        <dbReference type="ARBA" id="ARBA00022552"/>
    </source>
</evidence>
<keyword evidence="8" id="KW-0949">S-adenosyl-L-methionine</keyword>
<evidence type="ECO:0000256" key="10">
    <source>
        <dbReference type="ARBA" id="ARBA00022723"/>
    </source>
</evidence>
<dbReference type="Gene3D" id="3.20.20.70">
    <property type="entry name" value="Aldolase class I"/>
    <property type="match status" value="1"/>
</dbReference>
<dbReference type="InterPro" id="IPR013785">
    <property type="entry name" value="Aldolase_TIM"/>
</dbReference>
<dbReference type="NCBIfam" id="TIGR00048">
    <property type="entry name" value="rRNA_mod_RlmN"/>
    <property type="match status" value="1"/>
</dbReference>
<dbReference type="InterPro" id="IPR027492">
    <property type="entry name" value="RNA_MTrfase_RlmN"/>
</dbReference>
<keyword evidence="3" id="KW-0004">4Fe-4S</keyword>
<dbReference type="EMBL" id="MN079107">
    <property type="protein sequence ID" value="QEA05691.1"/>
    <property type="molecule type" value="Genomic_DNA"/>
</dbReference>
<sequence length="378" mass="41960">MSSAPVVDANPGDAPGRVNLLDLDRQGLQRFFADLGEKPFRAVQVLKWLHQRRVLDFESMTDLSKSLRAQLHRHAEVRLPSPVFDQESRDGTRKWVLSLEGGNAIETVFIPENDRGTLCVSSQVGCALDCTFCSTAQQGFNRNLSTAEIIGQVWFAQSALDAEGRGRRVTNVVLMGMGEPLANYRNVVPATRLMVDQHAYGLSRRRVTLSTSGLVPNLRRLAGESDISLAVSLHAPNDALRDEIVPVNRRYPLAELLDACRQYVANTPHRRITWEYVMLDGVNDSDGHARELARLLEGIPSKINLIPFNPFPGAAYECSPAERIQRFASLLQRAGYITTVRRTRGEDIDGACGQLVGEVSDRLRRHPRWGRSAPEGAA</sequence>
<dbReference type="CDD" id="cd01335">
    <property type="entry name" value="Radical_SAM"/>
    <property type="match status" value="1"/>
</dbReference>
<dbReference type="GO" id="GO:0070475">
    <property type="term" value="P:rRNA base methylation"/>
    <property type="evidence" value="ECO:0007669"/>
    <property type="project" value="InterPro"/>
</dbReference>
<feature type="domain" description="Radical SAM core" evidence="14">
    <location>
        <begin position="112"/>
        <end position="347"/>
    </location>
</feature>
<keyword evidence="9" id="KW-0819">tRNA processing</keyword>
<dbReference type="InterPro" id="IPR007197">
    <property type="entry name" value="rSAM"/>
</dbReference>
<dbReference type="HAMAP" id="MF_01849">
    <property type="entry name" value="RNA_methyltr_RlmN"/>
    <property type="match status" value="1"/>
</dbReference>
<dbReference type="InterPro" id="IPR058240">
    <property type="entry name" value="rSAM_sf"/>
</dbReference>
<keyword evidence="7 15" id="KW-0808">Transferase</keyword>
<dbReference type="GO" id="GO:0051539">
    <property type="term" value="F:4 iron, 4 sulfur cluster binding"/>
    <property type="evidence" value="ECO:0007669"/>
    <property type="project" value="UniProtKB-KW"/>
</dbReference>
<dbReference type="InterPro" id="IPR040072">
    <property type="entry name" value="Methyltransferase_A"/>
</dbReference>
<evidence type="ECO:0000256" key="12">
    <source>
        <dbReference type="ARBA" id="ARBA00023014"/>
    </source>
</evidence>
<reference evidence="15" key="1">
    <citation type="submission" date="2019-06" db="EMBL/GenBank/DDBJ databases">
        <authorList>
            <person name="Murdoch R.W."/>
            <person name="Fathepure B."/>
        </authorList>
    </citation>
    <scope>NUCLEOTIDE SEQUENCE</scope>
</reference>
<evidence type="ECO:0000256" key="7">
    <source>
        <dbReference type="ARBA" id="ARBA00022679"/>
    </source>
</evidence>
<dbReference type="FunFam" id="1.10.150.530:FF:000003">
    <property type="entry name" value="Dual-specificity RNA methyltransferase RlmN"/>
    <property type="match status" value="1"/>
</dbReference>
<dbReference type="PANTHER" id="PTHR30544:SF5">
    <property type="entry name" value="RADICAL SAM CORE DOMAIN-CONTAINING PROTEIN"/>
    <property type="match status" value="1"/>
</dbReference>
<dbReference type="SFLD" id="SFLDF00275">
    <property type="entry name" value="adenosine_C2_methyltransferase"/>
    <property type="match status" value="1"/>
</dbReference>
<evidence type="ECO:0000259" key="14">
    <source>
        <dbReference type="PROSITE" id="PS51918"/>
    </source>
</evidence>
<dbReference type="GO" id="GO:0046872">
    <property type="term" value="F:metal ion binding"/>
    <property type="evidence" value="ECO:0007669"/>
    <property type="project" value="UniProtKB-KW"/>
</dbReference>
<comment type="cofactor">
    <cofactor evidence="1">
        <name>[4Fe-4S] cluster</name>
        <dbReference type="ChEBI" id="CHEBI:49883"/>
    </cofactor>
</comment>
<dbReference type="Pfam" id="PF04055">
    <property type="entry name" value="Radical_SAM"/>
    <property type="match status" value="1"/>
</dbReference>
<dbReference type="PROSITE" id="PS51918">
    <property type="entry name" value="RADICAL_SAM"/>
    <property type="match status" value="1"/>
</dbReference>
<evidence type="ECO:0000256" key="2">
    <source>
        <dbReference type="ARBA" id="ARBA00004496"/>
    </source>
</evidence>
<evidence type="ECO:0000256" key="13">
    <source>
        <dbReference type="ARBA" id="ARBA00023157"/>
    </source>
</evidence>
<evidence type="ECO:0000256" key="9">
    <source>
        <dbReference type="ARBA" id="ARBA00022694"/>
    </source>
</evidence>
<evidence type="ECO:0000256" key="1">
    <source>
        <dbReference type="ARBA" id="ARBA00001966"/>
    </source>
</evidence>
<evidence type="ECO:0000256" key="4">
    <source>
        <dbReference type="ARBA" id="ARBA00022490"/>
    </source>
</evidence>
<dbReference type="SUPFAM" id="SSF102114">
    <property type="entry name" value="Radical SAM enzymes"/>
    <property type="match status" value="1"/>
</dbReference>
<evidence type="ECO:0000256" key="6">
    <source>
        <dbReference type="ARBA" id="ARBA00022603"/>
    </source>
</evidence>
<evidence type="ECO:0000256" key="3">
    <source>
        <dbReference type="ARBA" id="ARBA00022485"/>
    </source>
</evidence>
<evidence type="ECO:0000313" key="15">
    <source>
        <dbReference type="EMBL" id="QEA05691.1"/>
    </source>
</evidence>
<dbReference type="FunFam" id="3.20.20.70:FF:000008">
    <property type="entry name" value="Dual-specificity RNA methyltransferase RlmN"/>
    <property type="match status" value="1"/>
</dbReference>
<evidence type="ECO:0000256" key="11">
    <source>
        <dbReference type="ARBA" id="ARBA00023004"/>
    </source>
</evidence>
<dbReference type="PIRSF" id="PIRSF006004">
    <property type="entry name" value="CHP00048"/>
    <property type="match status" value="1"/>
</dbReference>
<dbReference type="EC" id="2.1.1.192" evidence="15"/>
<dbReference type="PANTHER" id="PTHR30544">
    <property type="entry name" value="23S RRNA METHYLTRANSFERASE"/>
    <property type="match status" value="1"/>
</dbReference>
<gene>
    <name evidence="15" type="primary">rlmN</name>
    <name evidence="15" type="ORF">KBTEX_02015</name>
</gene>
<dbReference type="GO" id="GO:0008173">
    <property type="term" value="F:RNA methyltransferase activity"/>
    <property type="evidence" value="ECO:0007669"/>
    <property type="project" value="InterPro"/>
</dbReference>
<organism evidence="15">
    <name type="scientific">uncultured organism</name>
    <dbReference type="NCBI Taxonomy" id="155900"/>
    <lineage>
        <taxon>unclassified sequences</taxon>
        <taxon>environmental samples</taxon>
    </lineage>
</organism>
<keyword evidence="6 15" id="KW-0489">Methyltransferase</keyword>
<comment type="subcellular location">
    <subcellularLocation>
        <location evidence="2">Cytoplasm</location>
    </subcellularLocation>
</comment>